<dbReference type="SUPFAM" id="SSF53474">
    <property type="entry name" value="alpha/beta-Hydrolases"/>
    <property type="match status" value="1"/>
</dbReference>
<feature type="signal peptide" evidence="1">
    <location>
        <begin position="1"/>
        <end position="32"/>
    </location>
</feature>
<dbReference type="InterPro" id="IPR029058">
    <property type="entry name" value="AB_hydrolase_fold"/>
</dbReference>
<keyword evidence="1" id="KW-0732">Signal</keyword>
<dbReference type="OMA" id="YMAGQFQ"/>
<protein>
    <submittedName>
        <fullName evidence="2">Polyhydroxybutyrate depolymerase</fullName>
    </submittedName>
</protein>
<accession>L8GMB1</accession>
<dbReference type="Gene3D" id="3.40.50.1820">
    <property type="entry name" value="alpha/beta hydrolase"/>
    <property type="match status" value="2"/>
</dbReference>
<dbReference type="STRING" id="1257118.L8GMB1"/>
<keyword evidence="3" id="KW-1185">Reference proteome</keyword>
<dbReference type="PANTHER" id="PTHR42972">
    <property type="entry name" value="TOL-PAL SYSTEM PROTEIN TOLB"/>
    <property type="match status" value="1"/>
</dbReference>
<evidence type="ECO:0000313" key="3">
    <source>
        <dbReference type="Proteomes" id="UP000011083"/>
    </source>
</evidence>
<evidence type="ECO:0000313" key="2">
    <source>
        <dbReference type="EMBL" id="ELR13969.1"/>
    </source>
</evidence>
<dbReference type="Proteomes" id="UP000011083">
    <property type="component" value="Unassembled WGS sequence"/>
</dbReference>
<dbReference type="VEuPathDB" id="AmoebaDB:ACA1_365370"/>
<gene>
    <name evidence="2" type="ORF">ACA1_365370</name>
</gene>
<dbReference type="PANTHER" id="PTHR42972:SF8">
    <property type="entry name" value="POLYHYDROXYBUTYRATE DEPOLYMERASE"/>
    <property type="match status" value="1"/>
</dbReference>
<dbReference type="EMBL" id="KB008073">
    <property type="protein sequence ID" value="ELR13969.1"/>
    <property type="molecule type" value="Genomic_DNA"/>
</dbReference>
<dbReference type="RefSeq" id="XP_004335982.1">
    <property type="nucleotide sequence ID" value="XM_004335934.1"/>
</dbReference>
<proteinExistence type="predicted"/>
<dbReference type="AlphaFoldDB" id="L8GMB1"/>
<dbReference type="GeneID" id="14914522"/>
<dbReference type="KEGG" id="acan:ACA1_365370"/>
<dbReference type="SMR" id="L8GMB1"/>
<feature type="chain" id="PRO_5003990210" evidence="1">
    <location>
        <begin position="33"/>
        <end position="332"/>
    </location>
</feature>
<organism evidence="2 3">
    <name type="scientific">Acanthamoeba castellanii (strain ATCC 30010 / Neff)</name>
    <dbReference type="NCBI Taxonomy" id="1257118"/>
    <lineage>
        <taxon>Eukaryota</taxon>
        <taxon>Amoebozoa</taxon>
        <taxon>Discosea</taxon>
        <taxon>Longamoebia</taxon>
        <taxon>Centramoebida</taxon>
        <taxon>Acanthamoebidae</taxon>
        <taxon>Acanthamoeba</taxon>
    </lineage>
</organism>
<evidence type="ECO:0000256" key="1">
    <source>
        <dbReference type="SAM" id="SignalP"/>
    </source>
</evidence>
<name>L8GMB1_ACACF</name>
<reference evidence="2 3" key="1">
    <citation type="journal article" date="2013" name="Genome Biol.">
        <title>Genome of Acanthamoeba castellanii highlights extensive lateral gene transfer and early evolution of tyrosine kinase signaling.</title>
        <authorList>
            <person name="Clarke M."/>
            <person name="Lohan A.J."/>
            <person name="Liu B."/>
            <person name="Lagkouvardos I."/>
            <person name="Roy S."/>
            <person name="Zafar N."/>
            <person name="Bertelli C."/>
            <person name="Schilde C."/>
            <person name="Kianianmomeni A."/>
            <person name="Burglin T.R."/>
            <person name="Frech C."/>
            <person name="Turcotte B."/>
            <person name="Kopec K.O."/>
            <person name="Synnott J.M."/>
            <person name="Choo C."/>
            <person name="Paponov I."/>
            <person name="Finkler A."/>
            <person name="Soon Heng Tan C."/>
            <person name="Hutchins A.P."/>
            <person name="Weinmeier T."/>
            <person name="Rattei T."/>
            <person name="Chu J.S."/>
            <person name="Gimenez G."/>
            <person name="Irimia M."/>
            <person name="Rigden D.J."/>
            <person name="Fitzpatrick D.A."/>
            <person name="Lorenzo-Morales J."/>
            <person name="Bateman A."/>
            <person name="Chiu C.H."/>
            <person name="Tang P."/>
            <person name="Hegemann P."/>
            <person name="Fromm H."/>
            <person name="Raoult D."/>
            <person name="Greub G."/>
            <person name="Miranda-Saavedra D."/>
            <person name="Chen N."/>
            <person name="Nash P."/>
            <person name="Ginger M.L."/>
            <person name="Horn M."/>
            <person name="Schaap P."/>
            <person name="Caler L."/>
            <person name="Loftus B."/>
        </authorList>
    </citation>
    <scope>NUCLEOTIDE SEQUENCE [LARGE SCALE GENOMIC DNA]</scope>
    <source>
        <strain evidence="2 3">Neff</strain>
    </source>
</reference>
<dbReference type="OrthoDB" id="6020543at2759"/>
<sequence length="332" mass="36327">MKDDRRGVGNLALMLAASLTLVLVAVVLPCQAQKLNGYNIDANDLSVVGISSGGAMAVQMHVAFSRTVKGAGIIAGVPYWCTWIELSIHSMDGTTYAYDMGSIDNPKYLQNSRVWLFSGQKDTVVDTGVVKKAKMYYEYYITNASSVAMVTNISSEHAWITNNYGNACDYLGDPYINNCNFDASGAMLRHFYPQSLVNPRAAALATNIFAFSQQYYTPAPPASISMGQTGYVYVATACQQGALCKLVVAFHGCEMSIPDIKNAYYVHSGLNEWAEANNMVVLYPQAIKSSDLPYNPKGCWDWWGYTGEDYATQAGLQMATIKNMINALARTQ</sequence>